<evidence type="ECO:0000256" key="1">
    <source>
        <dbReference type="SAM" id="MobiDB-lite"/>
    </source>
</evidence>
<proteinExistence type="predicted"/>
<protein>
    <submittedName>
        <fullName evidence="2">Uncharacterized protein</fullName>
    </submittedName>
</protein>
<sequence>MSQFGQLDEDTPVSIPIVPTNFIMQPMSTPPIVSNQSPHNDHMTSGIPPRPPGQYKKHPSDPTRSNPHLSPISSSNSTLSRSKSCGEGRSSEPSEALDVISRKASTERLGSGASLIDKSTHDSADDYRNDSGFEPPKASTAGNFKCNAFCMYLPGLSKKKPMPVRSESQLSSYSAESDNIYRDNFYKPDLDANATPSRPSVISKVASLERFDLSSVSSDIIIDCWNERHGNSSYFDLPMELIDSGENDTDLPTNSAFVFENDRRAGRRKKKSSSSRINSSKTSYEMSSRRSNNSRISSSSKVSDASSMRSSCSSACIAPKVIKTREKLKALVEAQSG</sequence>
<dbReference type="OrthoDB" id="1880037at2759"/>
<name>A0A833QPE1_9POAL</name>
<comment type="caution">
    <text evidence="2">The sequence shown here is derived from an EMBL/GenBank/DDBJ whole genome shotgun (WGS) entry which is preliminary data.</text>
</comment>
<gene>
    <name evidence="2" type="ORF">FCM35_KLT05461</name>
</gene>
<feature type="region of interest" description="Disordered" evidence="1">
    <location>
        <begin position="263"/>
        <end position="313"/>
    </location>
</feature>
<dbReference type="PANTHER" id="PTHR33672:SF24">
    <property type="entry name" value="OS01G0798600 PROTEIN"/>
    <property type="match status" value="1"/>
</dbReference>
<accession>A0A833QPE1</accession>
<feature type="region of interest" description="Disordered" evidence="1">
    <location>
        <begin position="26"/>
        <end position="137"/>
    </location>
</feature>
<feature type="compositionally biased region" description="Basic and acidic residues" evidence="1">
    <location>
        <begin position="118"/>
        <end position="131"/>
    </location>
</feature>
<reference evidence="2" key="1">
    <citation type="submission" date="2020-01" db="EMBL/GenBank/DDBJ databases">
        <title>Genome sequence of Kobresia littledalei, the first chromosome-level genome in the family Cyperaceae.</title>
        <authorList>
            <person name="Qu G."/>
        </authorList>
    </citation>
    <scope>NUCLEOTIDE SEQUENCE</scope>
    <source>
        <strain evidence="2">C.B.Clarke</strain>
        <tissue evidence="2">Leaf</tissue>
    </source>
</reference>
<evidence type="ECO:0000313" key="3">
    <source>
        <dbReference type="Proteomes" id="UP000623129"/>
    </source>
</evidence>
<evidence type="ECO:0000313" key="2">
    <source>
        <dbReference type="EMBL" id="KAF3330130.1"/>
    </source>
</evidence>
<dbReference type="Proteomes" id="UP000623129">
    <property type="component" value="Unassembled WGS sequence"/>
</dbReference>
<feature type="compositionally biased region" description="Low complexity" evidence="1">
    <location>
        <begin position="64"/>
        <end position="83"/>
    </location>
</feature>
<feature type="compositionally biased region" description="Polar residues" evidence="1">
    <location>
        <begin position="26"/>
        <end position="38"/>
    </location>
</feature>
<dbReference type="EMBL" id="SWLB01000014">
    <property type="protein sequence ID" value="KAF3330130.1"/>
    <property type="molecule type" value="Genomic_DNA"/>
</dbReference>
<dbReference type="GO" id="GO:0009535">
    <property type="term" value="C:chloroplast thylakoid membrane"/>
    <property type="evidence" value="ECO:0007669"/>
    <property type="project" value="InterPro"/>
</dbReference>
<keyword evidence="3" id="KW-1185">Reference proteome</keyword>
<feature type="compositionally biased region" description="Low complexity" evidence="1">
    <location>
        <begin position="274"/>
        <end position="313"/>
    </location>
</feature>
<dbReference type="GO" id="GO:0080183">
    <property type="term" value="P:response to photooxidative stress"/>
    <property type="evidence" value="ECO:0007669"/>
    <property type="project" value="InterPro"/>
</dbReference>
<dbReference type="PANTHER" id="PTHR33672">
    <property type="entry name" value="YCF3-INTERACTING PROTEIN 1, CHLOROPLASTIC"/>
    <property type="match status" value="1"/>
</dbReference>
<dbReference type="AlphaFoldDB" id="A0A833QPE1"/>
<dbReference type="InterPro" id="IPR040340">
    <property type="entry name" value="CEST/Y3IP1"/>
</dbReference>
<organism evidence="2 3">
    <name type="scientific">Carex littledalei</name>
    <dbReference type="NCBI Taxonomy" id="544730"/>
    <lineage>
        <taxon>Eukaryota</taxon>
        <taxon>Viridiplantae</taxon>
        <taxon>Streptophyta</taxon>
        <taxon>Embryophyta</taxon>
        <taxon>Tracheophyta</taxon>
        <taxon>Spermatophyta</taxon>
        <taxon>Magnoliopsida</taxon>
        <taxon>Liliopsida</taxon>
        <taxon>Poales</taxon>
        <taxon>Cyperaceae</taxon>
        <taxon>Cyperoideae</taxon>
        <taxon>Cariceae</taxon>
        <taxon>Carex</taxon>
        <taxon>Carex subgen. Euthyceras</taxon>
    </lineage>
</organism>
<dbReference type="GO" id="GO:0048564">
    <property type="term" value="P:photosystem I assembly"/>
    <property type="evidence" value="ECO:0007669"/>
    <property type="project" value="InterPro"/>
</dbReference>